<evidence type="ECO:0000313" key="1">
    <source>
        <dbReference type="EMBL" id="SEP59819.1"/>
    </source>
</evidence>
<sequence length="205" mass="23333">MKIKTSLSILILILTSCNLNNSTIQNDNYDKILDKKERLQLHKKYENIGTLISTIEFGIKATGEDIKDFEDGVIPWISIENPESEIDRLIGSDEIVVPFSEIILNIDYPLNNPASFVLKSSTNGFTKRELILEISKLYYEIYNVEENTSNIKTIPIEQRKGVINRNQTDGKYGIWGHDIGDLDLSSIEVYKTENGKIHIILIVES</sequence>
<dbReference type="PANTHER" id="PTHR37515">
    <property type="entry name" value="YALI0C09240P"/>
    <property type="match status" value="1"/>
</dbReference>
<protein>
    <recommendedName>
        <fullName evidence="3">Lipoprotein</fullName>
    </recommendedName>
</protein>
<reference evidence="1 2" key="1">
    <citation type="submission" date="2016-10" db="EMBL/GenBank/DDBJ databases">
        <authorList>
            <person name="de Groot N.N."/>
        </authorList>
    </citation>
    <scope>NUCLEOTIDE SEQUENCE [LARGE SCALE GENOMIC DNA]</scope>
    <source>
        <strain evidence="1 2">DSM 27078</strain>
    </source>
</reference>
<dbReference type="EMBL" id="FOEI01000001">
    <property type="protein sequence ID" value="SEP59819.1"/>
    <property type="molecule type" value="Genomic_DNA"/>
</dbReference>
<dbReference type="Proteomes" id="UP000198648">
    <property type="component" value="Unassembled WGS sequence"/>
</dbReference>
<dbReference type="PANTHER" id="PTHR37515:SF2">
    <property type="entry name" value="YALI0C09240P"/>
    <property type="match status" value="1"/>
</dbReference>
<dbReference type="AlphaFoldDB" id="A0A1H8Z5T2"/>
<dbReference type="OrthoDB" id="1161469at2"/>
<evidence type="ECO:0008006" key="3">
    <source>
        <dbReference type="Google" id="ProtNLM"/>
    </source>
</evidence>
<dbReference type="RefSeq" id="WP_091464709.1">
    <property type="nucleotide sequence ID" value="NZ_FOEI01000001.1"/>
</dbReference>
<accession>A0A1H8Z5T2</accession>
<dbReference type="PROSITE" id="PS51257">
    <property type="entry name" value="PROKAR_LIPOPROTEIN"/>
    <property type="match status" value="1"/>
</dbReference>
<organism evidence="1 2">
    <name type="scientific">Flavobacterium urocaniciphilum</name>
    <dbReference type="NCBI Taxonomy" id="1299341"/>
    <lineage>
        <taxon>Bacteria</taxon>
        <taxon>Pseudomonadati</taxon>
        <taxon>Bacteroidota</taxon>
        <taxon>Flavobacteriia</taxon>
        <taxon>Flavobacteriales</taxon>
        <taxon>Flavobacteriaceae</taxon>
        <taxon>Flavobacterium</taxon>
    </lineage>
</organism>
<gene>
    <name evidence="1" type="ORF">SAMN05444005_101511</name>
</gene>
<dbReference type="STRING" id="1299341.SAMN05444005_101511"/>
<evidence type="ECO:0000313" key="2">
    <source>
        <dbReference type="Proteomes" id="UP000198648"/>
    </source>
</evidence>
<proteinExistence type="predicted"/>
<keyword evidence="2" id="KW-1185">Reference proteome</keyword>
<name>A0A1H8Z5T2_9FLAO</name>